<dbReference type="GO" id="GO:0016787">
    <property type="term" value="F:hydrolase activity"/>
    <property type="evidence" value="ECO:0007669"/>
    <property type="project" value="UniProtKB-KW"/>
</dbReference>
<dbReference type="EMBL" id="DS990394">
    <property type="protein sequence ID" value="EFR47518.1"/>
    <property type="molecule type" value="Genomic_DNA"/>
</dbReference>
<protein>
    <submittedName>
        <fullName evidence="2">Helicase</fullName>
        <ecNumber evidence="2">3.6.4.-</ecNumber>
    </submittedName>
</protein>
<dbReference type="Proteomes" id="UP000005755">
    <property type="component" value="Unassembled WGS sequence"/>
</dbReference>
<name>A0AAI8MN32_9HELI</name>
<evidence type="ECO:0000313" key="5">
    <source>
        <dbReference type="Proteomes" id="UP000006036"/>
    </source>
</evidence>
<dbReference type="Proteomes" id="UP000006036">
    <property type="component" value="Chromosome 1"/>
</dbReference>
<dbReference type="KEGG" id="hcb:HCBAA847_1418"/>
<dbReference type="GO" id="GO:0004386">
    <property type="term" value="F:helicase activity"/>
    <property type="evidence" value="ECO:0007669"/>
    <property type="project" value="UniProtKB-KW"/>
</dbReference>
<dbReference type="EC" id="3.6.4.-" evidence="2"/>
<keyword evidence="2" id="KW-0067">ATP-binding</keyword>
<reference evidence="4" key="4">
    <citation type="journal article" date="2014" name="Genome Announc.">
        <title>Draft genome sequences of six enterohepatic helicobacter species isolated from humans and one from rhesus macaques.</title>
        <authorList>
            <person name="Shen Z."/>
            <person name="Sheh A."/>
            <person name="Young S.K."/>
            <person name="Abouelliel A."/>
            <person name="Ward D.V."/>
            <person name="Earl A.M."/>
            <person name="Fox J.G."/>
        </authorList>
    </citation>
    <scope>NUCLEOTIDE SEQUENCE [LARGE SCALE GENOMIC DNA]</scope>
    <source>
        <strain evidence="4">CCUG 18818</strain>
    </source>
</reference>
<feature type="compositionally biased region" description="Basic and acidic residues" evidence="1">
    <location>
        <begin position="194"/>
        <end position="205"/>
    </location>
</feature>
<evidence type="ECO:0000313" key="3">
    <source>
        <dbReference type="EMBL" id="EFR47518.1"/>
    </source>
</evidence>
<organism evidence="2 5">
    <name type="scientific">Helicobacter cinaedi CCUG 18818 = ATCC BAA-847</name>
    <dbReference type="NCBI Taxonomy" id="537971"/>
    <lineage>
        <taxon>Bacteria</taxon>
        <taxon>Pseudomonadati</taxon>
        <taxon>Campylobacterota</taxon>
        <taxon>Epsilonproteobacteria</taxon>
        <taxon>Campylobacterales</taxon>
        <taxon>Helicobacteraceae</taxon>
        <taxon>Helicobacter</taxon>
    </lineage>
</organism>
<keyword evidence="2" id="KW-0347">Helicase</keyword>
<evidence type="ECO:0000256" key="1">
    <source>
        <dbReference type="SAM" id="MobiDB-lite"/>
    </source>
</evidence>
<sequence length="230" mass="26332">MYKVLENDKPSTIVRSNVGDVVVDREFMEKEIQKHLDNPALRGMVTTEEMLSYPKIAKNVEAEYNAEINDHTWKVKANDESVLAYGSREYVKDDKEINRLLTAHSKTERGERTQRQADRVSSATYFNDPDFRGSASAIIPQSSNNDEETYMIPNQNTSHTHFITQDSISNLSLEEQISLAKENQKTLNAMPKASDIDKDINKDNTQENTQTQDTTQRVETQSQKSTLRRK</sequence>
<feature type="region of interest" description="Disordered" evidence="1">
    <location>
        <begin position="124"/>
        <end position="149"/>
    </location>
</feature>
<reference evidence="2 5" key="2">
    <citation type="journal article" date="2012" name="J. Bacteriol.">
        <title>Complete Genome Sequence of Helicobacter cinaedi Type Strain ATCC BAA-847.</title>
        <authorList>
            <person name="Miyoshi-Akiyama T."/>
            <person name="Takeshita N."/>
            <person name="Ohmagari N."/>
            <person name="Kirikae T."/>
        </authorList>
    </citation>
    <scope>NUCLEOTIDE SEQUENCE [LARGE SCALE GENOMIC DNA]</scope>
    <source>
        <strain evidence="2 5">ATCC BAA-847</strain>
    </source>
</reference>
<feature type="region of interest" description="Disordered" evidence="1">
    <location>
        <begin position="188"/>
        <end position="230"/>
    </location>
</feature>
<evidence type="ECO:0000313" key="4">
    <source>
        <dbReference type="Proteomes" id="UP000005755"/>
    </source>
</evidence>
<feature type="compositionally biased region" description="Low complexity" evidence="1">
    <location>
        <begin position="206"/>
        <end position="215"/>
    </location>
</feature>
<gene>
    <name evidence="2" type="ORF">HCBAA847_1418</name>
    <name evidence="3" type="ORF">HCCG_02066</name>
</gene>
<keyword evidence="4" id="KW-1185">Reference proteome</keyword>
<dbReference type="AlphaFoldDB" id="A0AAI8MN32"/>
<proteinExistence type="predicted"/>
<evidence type="ECO:0000313" key="2">
    <source>
        <dbReference type="EMBL" id="BAM32648.1"/>
    </source>
</evidence>
<keyword evidence="2" id="KW-0378">Hydrolase</keyword>
<dbReference type="EMBL" id="AP012492">
    <property type="protein sequence ID" value="BAM32648.1"/>
    <property type="molecule type" value="Genomic_DNA"/>
</dbReference>
<keyword evidence="2" id="KW-0547">Nucleotide-binding</keyword>
<reference evidence="2" key="3">
    <citation type="submission" date="2012-07" db="EMBL/GenBank/DDBJ databases">
        <authorList>
            <person name="Akiyama T."/>
            <person name="Takeshita N."/>
            <person name="Ohmagari N."/>
            <person name="Kirikae T."/>
        </authorList>
    </citation>
    <scope>NUCLEOTIDE SEQUENCE</scope>
    <source>
        <strain evidence="2">ATCC BAA-847</strain>
    </source>
</reference>
<accession>A0AAI8MN32</accession>
<feature type="compositionally biased region" description="Polar residues" evidence="1">
    <location>
        <begin position="217"/>
        <end position="230"/>
    </location>
</feature>
<reference evidence="3" key="1">
    <citation type="submission" date="2008-08" db="EMBL/GenBank/DDBJ databases">
        <title>Annotation of Helicobacter cinaedi strain CCUG 18818.</title>
        <authorList>
            <consortium name="The Broad Institute Genome Sequencing Platform"/>
            <person name="Fox J.G."/>
            <person name="Shen Z."/>
            <person name="Charoenlap N."/>
            <person name="Schauer D.B."/>
            <person name="Ward D."/>
            <person name="Mehta T."/>
            <person name="Young S."/>
            <person name="Jaffe D."/>
            <person name="Gnerre S."/>
            <person name="Berlin A."/>
            <person name="Heiman D."/>
            <person name="Hepburn T."/>
            <person name="Shea T."/>
            <person name="Sykes S."/>
            <person name="Alvarado L."/>
            <person name="Kodira C."/>
            <person name="Borodovsky M."/>
            <person name="Lander E."/>
            <person name="Galagan J."/>
            <person name="Nusbaum C."/>
            <person name="Birren B."/>
        </authorList>
    </citation>
    <scope>NUCLEOTIDE SEQUENCE</scope>
    <source>
        <strain evidence="3">CCUG 18818</strain>
    </source>
</reference>